<accession>A0A6A1WEA3</accession>
<feature type="transmembrane region" description="Helical" evidence="5">
    <location>
        <begin position="96"/>
        <end position="115"/>
    </location>
</feature>
<evidence type="ECO:0000256" key="4">
    <source>
        <dbReference type="PROSITE-ProRule" id="PRU01343"/>
    </source>
</evidence>
<dbReference type="InterPro" id="IPR010666">
    <property type="entry name" value="Znf_GRF"/>
</dbReference>
<evidence type="ECO:0000256" key="3">
    <source>
        <dbReference type="ARBA" id="ARBA00022833"/>
    </source>
</evidence>
<evidence type="ECO:0000313" key="8">
    <source>
        <dbReference type="Proteomes" id="UP000516437"/>
    </source>
</evidence>
<evidence type="ECO:0000259" key="6">
    <source>
        <dbReference type="PROSITE" id="PS51999"/>
    </source>
</evidence>
<keyword evidence="8" id="KW-1185">Reference proteome</keyword>
<sequence length="117" mass="13494">MESSGSVSFDLGVEAHFCNCDIQASLKTSWTEKNLGRRFWGCPRFGKKSMPLACVYFAWYDPPLYKRTLEFFPPLMRRIKMLEAELQKQREKERRLEIGLVVSCVLGLVGVHVALCF</sequence>
<keyword evidence="1" id="KW-0479">Metal-binding</keyword>
<name>A0A6A1WEA3_9ROSI</name>
<proteinExistence type="predicted"/>
<dbReference type="Proteomes" id="UP000516437">
    <property type="component" value="Chromosome 2"/>
</dbReference>
<keyword evidence="5" id="KW-1133">Transmembrane helix</keyword>
<protein>
    <recommendedName>
        <fullName evidence="6">GRF-type domain-containing protein</fullName>
    </recommendedName>
</protein>
<feature type="domain" description="GRF-type" evidence="6">
    <location>
        <begin position="18"/>
        <end position="63"/>
    </location>
</feature>
<keyword evidence="5" id="KW-0472">Membrane</keyword>
<dbReference type="EMBL" id="RXIC02000020">
    <property type="protein sequence ID" value="KAB1223183.1"/>
    <property type="molecule type" value="Genomic_DNA"/>
</dbReference>
<dbReference type="GO" id="GO:0008270">
    <property type="term" value="F:zinc ion binding"/>
    <property type="evidence" value="ECO:0007669"/>
    <property type="project" value="UniProtKB-KW"/>
</dbReference>
<comment type="caution">
    <text evidence="7">The sequence shown here is derived from an EMBL/GenBank/DDBJ whole genome shotgun (WGS) entry which is preliminary data.</text>
</comment>
<dbReference type="PROSITE" id="PS51999">
    <property type="entry name" value="ZF_GRF"/>
    <property type="match status" value="1"/>
</dbReference>
<evidence type="ECO:0000256" key="5">
    <source>
        <dbReference type="SAM" id="Phobius"/>
    </source>
</evidence>
<dbReference type="AlphaFoldDB" id="A0A6A1WEA3"/>
<evidence type="ECO:0000313" key="7">
    <source>
        <dbReference type="EMBL" id="KAB1223183.1"/>
    </source>
</evidence>
<gene>
    <name evidence="7" type="ORF">CJ030_MR2G011920</name>
</gene>
<evidence type="ECO:0000256" key="2">
    <source>
        <dbReference type="ARBA" id="ARBA00022771"/>
    </source>
</evidence>
<keyword evidence="2 4" id="KW-0863">Zinc-finger</keyword>
<dbReference type="OrthoDB" id="2822301at2759"/>
<evidence type="ECO:0000256" key="1">
    <source>
        <dbReference type="ARBA" id="ARBA00022723"/>
    </source>
</evidence>
<reference evidence="7 8" key="1">
    <citation type="journal article" date="2019" name="Plant Biotechnol. J.">
        <title>The red bayberry genome and genetic basis of sex determination.</title>
        <authorList>
            <person name="Jia H.M."/>
            <person name="Jia H.J."/>
            <person name="Cai Q.L."/>
            <person name="Wang Y."/>
            <person name="Zhao H.B."/>
            <person name="Yang W.F."/>
            <person name="Wang G.Y."/>
            <person name="Li Y.H."/>
            <person name="Zhan D.L."/>
            <person name="Shen Y.T."/>
            <person name="Niu Q.F."/>
            <person name="Chang L."/>
            <person name="Qiu J."/>
            <person name="Zhao L."/>
            <person name="Xie H.B."/>
            <person name="Fu W.Y."/>
            <person name="Jin J."/>
            <person name="Li X.W."/>
            <person name="Jiao Y."/>
            <person name="Zhou C.C."/>
            <person name="Tu T."/>
            <person name="Chai C.Y."/>
            <person name="Gao J.L."/>
            <person name="Fan L.J."/>
            <person name="van de Weg E."/>
            <person name="Wang J.Y."/>
            <person name="Gao Z.S."/>
        </authorList>
    </citation>
    <scope>NUCLEOTIDE SEQUENCE [LARGE SCALE GENOMIC DNA]</scope>
    <source>
        <tissue evidence="7">Leaves</tissue>
    </source>
</reference>
<dbReference type="Pfam" id="PF06839">
    <property type="entry name" value="Zn_ribbon_GRF"/>
    <property type="match status" value="1"/>
</dbReference>
<keyword evidence="3" id="KW-0862">Zinc</keyword>
<dbReference type="PANTHER" id="PTHR33248">
    <property type="entry name" value="ZINC ION-BINDING PROTEIN"/>
    <property type="match status" value="1"/>
</dbReference>
<organism evidence="7 8">
    <name type="scientific">Morella rubra</name>
    <name type="common">Chinese bayberry</name>
    <dbReference type="NCBI Taxonomy" id="262757"/>
    <lineage>
        <taxon>Eukaryota</taxon>
        <taxon>Viridiplantae</taxon>
        <taxon>Streptophyta</taxon>
        <taxon>Embryophyta</taxon>
        <taxon>Tracheophyta</taxon>
        <taxon>Spermatophyta</taxon>
        <taxon>Magnoliopsida</taxon>
        <taxon>eudicotyledons</taxon>
        <taxon>Gunneridae</taxon>
        <taxon>Pentapetalae</taxon>
        <taxon>rosids</taxon>
        <taxon>fabids</taxon>
        <taxon>Fagales</taxon>
        <taxon>Myricaceae</taxon>
        <taxon>Morella</taxon>
    </lineage>
</organism>
<keyword evidence="5" id="KW-0812">Transmembrane</keyword>